<evidence type="ECO:0000313" key="4">
    <source>
        <dbReference type="EMBL" id="OPH56181.1"/>
    </source>
</evidence>
<keyword evidence="1" id="KW-0547">Nucleotide-binding</keyword>
<gene>
    <name evidence="4" type="ORF">BC351_28855</name>
</gene>
<feature type="domain" description="ABC transporter" evidence="3">
    <location>
        <begin position="320"/>
        <end position="533"/>
    </location>
</feature>
<dbReference type="InterPro" id="IPR017871">
    <property type="entry name" value="ABC_transporter-like_CS"/>
</dbReference>
<dbReference type="SUPFAM" id="SSF52540">
    <property type="entry name" value="P-loop containing nucleoside triphosphate hydrolases"/>
    <property type="match status" value="2"/>
</dbReference>
<keyword evidence="5" id="KW-1185">Reference proteome</keyword>
<evidence type="ECO:0000259" key="3">
    <source>
        <dbReference type="PROSITE" id="PS50893"/>
    </source>
</evidence>
<protein>
    <submittedName>
        <fullName evidence="4">ABC transporter ATP-binding protein</fullName>
    </submittedName>
</protein>
<dbReference type="PANTHER" id="PTHR42855">
    <property type="entry name" value="ABC TRANSPORTER ATP-BINDING SUBUNIT"/>
    <property type="match status" value="1"/>
</dbReference>
<dbReference type="PROSITE" id="PS50893">
    <property type="entry name" value="ABC_TRANSPORTER_2"/>
    <property type="match status" value="2"/>
</dbReference>
<feature type="domain" description="ABC transporter" evidence="3">
    <location>
        <begin position="7"/>
        <end position="221"/>
    </location>
</feature>
<dbReference type="Gene3D" id="3.40.50.300">
    <property type="entry name" value="P-loop containing nucleotide triphosphate hydrolases"/>
    <property type="match status" value="2"/>
</dbReference>
<dbReference type="GO" id="GO:0005524">
    <property type="term" value="F:ATP binding"/>
    <property type="evidence" value="ECO:0007669"/>
    <property type="project" value="UniProtKB-KW"/>
</dbReference>
<reference evidence="5" key="1">
    <citation type="submission" date="2016-07" db="EMBL/GenBank/DDBJ databases">
        <authorList>
            <person name="Florea S."/>
            <person name="Webb J.S."/>
            <person name="Jaromczyk J."/>
            <person name="Schardl C.L."/>
        </authorList>
    </citation>
    <scope>NUCLEOTIDE SEQUENCE [LARGE SCALE GENOMIC DNA]</scope>
    <source>
        <strain evidence="5">CY1</strain>
    </source>
</reference>
<dbReference type="NCBIfam" id="NF000355">
    <property type="entry name" value="ribo_prot_ABC_F"/>
    <property type="match status" value="1"/>
</dbReference>
<dbReference type="InterPro" id="IPR032781">
    <property type="entry name" value="ABC_tran_Xtn"/>
</dbReference>
<dbReference type="Proteomes" id="UP000190626">
    <property type="component" value="Unassembled WGS sequence"/>
</dbReference>
<evidence type="ECO:0000313" key="5">
    <source>
        <dbReference type="Proteomes" id="UP000190626"/>
    </source>
</evidence>
<sequence length="590" mass="67792">MVPLTILRIRNLNKSFGERTILSDVSLEIGARERIGLVGANGAGKTTLANILFGNLQSDEGSIMQMKQDLKIGYLLQSCSYTANSFQSMLLDGYKAEKVDEFLEVTSFIGLNKIKEWQEDRFDGLSGGERTKLALAKIWISQPDILILDEPTNHLDFQGVEWLTKEMGKFSGTILVISHDRYFLDKTVNRIIELDDGKLKSYAGNYMFYREEKERQYQSQLHLYQTQKKQSEKVQEEIAQLKTWTAAGHRLAGKQGTLSENRQIGLREHERAKVKKLDKQVKNKIKRLERMETEGVEKPKQEQKVSFDFGSASKRGKRLAEAKGLGKNYGDRWLFRNTEFAIQRGNRIGLIGPNGCGKTTLIRMLLDQERWTEGDLWISPTVEVVYLSQDVSDLPEESTGLNLISHFRGEIQTKARILMHNMGFDEAKLSRKIEKWSLGERTRFKIGRMILMEHNFLILDEPTNHLDLQSREQLEDTLADYNGTMLIVSHDRYMLEKLCDQLLVFENGKFKKVLGTFSEYMNRQLSEGNGSDEKVLSKKSRAEGEQLLVIETRLTFVLGELNKHTVGSPAYNELDNEFKDLIRQKRELLK</sequence>
<dbReference type="CDD" id="cd03221">
    <property type="entry name" value="ABCF_EF-3"/>
    <property type="match status" value="2"/>
</dbReference>
<evidence type="ECO:0000256" key="2">
    <source>
        <dbReference type="ARBA" id="ARBA00022840"/>
    </source>
</evidence>
<dbReference type="InterPro" id="IPR003439">
    <property type="entry name" value="ABC_transporter-like_ATP-bd"/>
</dbReference>
<accession>A0A1V4HHU5</accession>
<dbReference type="AlphaFoldDB" id="A0A1V4HHU5"/>
<dbReference type="EMBL" id="MBTG01000017">
    <property type="protein sequence ID" value="OPH56181.1"/>
    <property type="molecule type" value="Genomic_DNA"/>
</dbReference>
<dbReference type="InterPro" id="IPR027417">
    <property type="entry name" value="P-loop_NTPase"/>
</dbReference>
<keyword evidence="2 4" id="KW-0067">ATP-binding</keyword>
<dbReference type="STRING" id="1469647.BC351_28855"/>
<dbReference type="InterPro" id="IPR051309">
    <property type="entry name" value="ABCF_ATPase"/>
</dbReference>
<evidence type="ECO:0000256" key="1">
    <source>
        <dbReference type="ARBA" id="ARBA00022741"/>
    </source>
</evidence>
<dbReference type="SMART" id="SM00382">
    <property type="entry name" value="AAA"/>
    <property type="match status" value="2"/>
</dbReference>
<dbReference type="PROSITE" id="PS00211">
    <property type="entry name" value="ABC_TRANSPORTER_1"/>
    <property type="match status" value="1"/>
</dbReference>
<dbReference type="InterPro" id="IPR003593">
    <property type="entry name" value="AAA+_ATPase"/>
</dbReference>
<dbReference type="RefSeq" id="WP_244209094.1">
    <property type="nucleotide sequence ID" value="NZ_MBTG01000017.1"/>
</dbReference>
<dbReference type="Pfam" id="PF12848">
    <property type="entry name" value="ABC_tran_Xtn"/>
    <property type="match status" value="1"/>
</dbReference>
<dbReference type="PANTHER" id="PTHR42855:SF2">
    <property type="entry name" value="DRUG RESISTANCE ABC TRANSPORTER,ATP-BINDING PROTEIN"/>
    <property type="match status" value="1"/>
</dbReference>
<organism evidence="4 5">
    <name type="scientific">Paenibacillus ferrarius</name>
    <dbReference type="NCBI Taxonomy" id="1469647"/>
    <lineage>
        <taxon>Bacteria</taxon>
        <taxon>Bacillati</taxon>
        <taxon>Bacillota</taxon>
        <taxon>Bacilli</taxon>
        <taxon>Bacillales</taxon>
        <taxon>Paenibacillaceae</taxon>
        <taxon>Paenibacillus</taxon>
    </lineage>
</organism>
<dbReference type="GO" id="GO:0016887">
    <property type="term" value="F:ATP hydrolysis activity"/>
    <property type="evidence" value="ECO:0007669"/>
    <property type="project" value="InterPro"/>
</dbReference>
<comment type="caution">
    <text evidence="4">The sequence shown here is derived from an EMBL/GenBank/DDBJ whole genome shotgun (WGS) entry which is preliminary data.</text>
</comment>
<dbReference type="Pfam" id="PF00005">
    <property type="entry name" value="ABC_tran"/>
    <property type="match status" value="2"/>
</dbReference>
<name>A0A1V4HHU5_9BACL</name>
<proteinExistence type="predicted"/>